<dbReference type="Pfam" id="PF02801">
    <property type="entry name" value="Ketoacyl-synt_C"/>
    <property type="match status" value="1"/>
</dbReference>
<gene>
    <name evidence="5" type="ORF">GA0070623_1042</name>
</gene>
<sequence>MVERASVTISGTYAVSALGRGVDALLAGVLSGTPAFRPVRRFDTTGRRVTVAATRPDVATLPQELAGAVDAACDAAGLDPAQRAGSALFLATHGGPATLPGPYADDRPVAETDDPWWAGGERADDGPAWPELPTLAARLARRCGLGGPTRVYTTACVSATSAVADAAATIRRGDTDRVVVAAGYLVEPDQFALFDTGRALAVDGAVRPFSTGRTGLLLGDGVAAVVLESAAALRARGGDPVATLAGWGRAGDAHHPCQPDPQGGGLARAIGAALHRADLPAGVVGYVNANATGTGYSDASEAAALRSALGERAGQVPVSSTKALHGHALEASGLLELVVTVAALRHGKLPVNAGWLGPDPACPLDVVVAAPRPVTSRYALSLNAAFGGANTALLVGAP</sequence>
<reference evidence="6" key="1">
    <citation type="submission" date="2016-06" db="EMBL/GenBank/DDBJ databases">
        <authorList>
            <person name="Varghese N."/>
            <person name="Submissions Spin"/>
        </authorList>
    </citation>
    <scope>NUCLEOTIDE SEQUENCE [LARGE SCALE GENOMIC DNA]</scope>
    <source>
        <strain evidence="6">DSM 44983</strain>
    </source>
</reference>
<dbReference type="OrthoDB" id="2523650at2"/>
<dbReference type="AlphaFoldDB" id="A0A109IK83"/>
<proteinExistence type="inferred from homology"/>
<protein>
    <submittedName>
        <fullName evidence="5">3-oxoacyl-(Acyl-carrier-protein) synthase</fullName>
    </submittedName>
</protein>
<organism evidence="5 6">
    <name type="scientific">Micromonospora rifamycinica</name>
    <dbReference type="NCBI Taxonomy" id="291594"/>
    <lineage>
        <taxon>Bacteria</taxon>
        <taxon>Bacillati</taxon>
        <taxon>Actinomycetota</taxon>
        <taxon>Actinomycetes</taxon>
        <taxon>Micromonosporales</taxon>
        <taxon>Micromonosporaceae</taxon>
        <taxon>Micromonospora</taxon>
    </lineage>
</organism>
<evidence type="ECO:0000259" key="4">
    <source>
        <dbReference type="PROSITE" id="PS52004"/>
    </source>
</evidence>
<evidence type="ECO:0000256" key="1">
    <source>
        <dbReference type="ARBA" id="ARBA00008467"/>
    </source>
</evidence>
<accession>A0A109IK83</accession>
<evidence type="ECO:0000256" key="3">
    <source>
        <dbReference type="RuleBase" id="RU003694"/>
    </source>
</evidence>
<dbReference type="EMBL" id="LT607752">
    <property type="protein sequence ID" value="SCG43712.1"/>
    <property type="molecule type" value="Genomic_DNA"/>
</dbReference>
<evidence type="ECO:0000313" key="6">
    <source>
        <dbReference type="Proteomes" id="UP000198226"/>
    </source>
</evidence>
<feature type="domain" description="Ketosynthase family 3 (KS3)" evidence="4">
    <location>
        <begin position="1"/>
        <end position="397"/>
    </location>
</feature>
<dbReference type="Gene3D" id="3.40.47.10">
    <property type="match status" value="1"/>
</dbReference>
<dbReference type="GO" id="GO:0006633">
    <property type="term" value="P:fatty acid biosynthetic process"/>
    <property type="evidence" value="ECO:0007669"/>
    <property type="project" value="TreeGrafter"/>
</dbReference>
<dbReference type="InterPro" id="IPR016039">
    <property type="entry name" value="Thiolase-like"/>
</dbReference>
<dbReference type="InterPro" id="IPR014030">
    <property type="entry name" value="Ketoacyl_synth_N"/>
</dbReference>
<dbReference type="GO" id="GO:0004315">
    <property type="term" value="F:3-oxoacyl-[acyl-carrier-protein] synthase activity"/>
    <property type="evidence" value="ECO:0007669"/>
    <property type="project" value="TreeGrafter"/>
</dbReference>
<dbReference type="PANTHER" id="PTHR11712:SF336">
    <property type="entry name" value="3-OXOACYL-[ACYL-CARRIER-PROTEIN] SYNTHASE, MITOCHONDRIAL"/>
    <property type="match status" value="1"/>
</dbReference>
<comment type="similarity">
    <text evidence="1 3">Belongs to the thiolase-like superfamily. Beta-ketoacyl-ACP synthases family.</text>
</comment>
<dbReference type="GO" id="GO:0005829">
    <property type="term" value="C:cytosol"/>
    <property type="evidence" value="ECO:0007669"/>
    <property type="project" value="TreeGrafter"/>
</dbReference>
<dbReference type="RefSeq" id="WP_067308415.1">
    <property type="nucleotide sequence ID" value="NZ_LRMV01000064.1"/>
</dbReference>
<dbReference type="InterPro" id="IPR000794">
    <property type="entry name" value="Beta-ketoacyl_synthase"/>
</dbReference>
<dbReference type="InterPro" id="IPR014031">
    <property type="entry name" value="Ketoacyl_synth_C"/>
</dbReference>
<dbReference type="Proteomes" id="UP000198226">
    <property type="component" value="Chromosome I"/>
</dbReference>
<keyword evidence="6" id="KW-1185">Reference proteome</keyword>
<evidence type="ECO:0000256" key="2">
    <source>
        <dbReference type="ARBA" id="ARBA00022679"/>
    </source>
</evidence>
<dbReference type="PROSITE" id="PS52004">
    <property type="entry name" value="KS3_2"/>
    <property type="match status" value="1"/>
</dbReference>
<keyword evidence="2 3" id="KW-0808">Transferase</keyword>
<dbReference type="InterPro" id="IPR020841">
    <property type="entry name" value="PKS_Beta-ketoAc_synthase_dom"/>
</dbReference>
<evidence type="ECO:0000313" key="5">
    <source>
        <dbReference type="EMBL" id="SCG43712.1"/>
    </source>
</evidence>
<dbReference type="SMART" id="SM00825">
    <property type="entry name" value="PKS_KS"/>
    <property type="match status" value="1"/>
</dbReference>
<name>A0A109IK83_9ACTN</name>
<dbReference type="SUPFAM" id="SSF53901">
    <property type="entry name" value="Thiolase-like"/>
    <property type="match status" value="2"/>
</dbReference>
<dbReference type="Pfam" id="PF00109">
    <property type="entry name" value="ketoacyl-synt"/>
    <property type="match status" value="1"/>
</dbReference>
<dbReference type="PANTHER" id="PTHR11712">
    <property type="entry name" value="POLYKETIDE SYNTHASE-RELATED"/>
    <property type="match status" value="1"/>
</dbReference>